<keyword evidence="3" id="KW-1185">Reference proteome</keyword>
<sequence length="211" mass="23193">MENERAQLTEMLATGQYQHLHLPTFMEGPEDELPRDAEFLQDTLGHFILDGKDGQPQEKLRAANAQFQEALEDAGVSPLVALKKVISQTALAKEMDALHATMGGIDFYIYTRFTPTEPSDALKAEVKAACHRRKVEEIKKLMANNKKEETGGSPASKAEQVADGVGQGQQGEGEKPEAREEMEMDGNIKVETQLPVRAIADSQDVRSQQSG</sequence>
<evidence type="ECO:0000313" key="2">
    <source>
        <dbReference type="EMBL" id="KAL2275565.1"/>
    </source>
</evidence>
<feature type="compositionally biased region" description="Basic and acidic residues" evidence="1">
    <location>
        <begin position="172"/>
        <end position="181"/>
    </location>
</feature>
<proteinExistence type="predicted"/>
<feature type="region of interest" description="Disordered" evidence="1">
    <location>
        <begin position="143"/>
        <end position="211"/>
    </location>
</feature>
<evidence type="ECO:0000313" key="3">
    <source>
        <dbReference type="Proteomes" id="UP001600888"/>
    </source>
</evidence>
<gene>
    <name evidence="2" type="ORF">FJTKL_01955</name>
</gene>
<dbReference type="EMBL" id="JBAWTH010000130">
    <property type="protein sequence ID" value="KAL2275565.1"/>
    <property type="molecule type" value="Genomic_DNA"/>
</dbReference>
<accession>A0ABR4DZH5</accession>
<dbReference type="Proteomes" id="UP001600888">
    <property type="component" value="Unassembled WGS sequence"/>
</dbReference>
<evidence type="ECO:0000256" key="1">
    <source>
        <dbReference type="SAM" id="MobiDB-lite"/>
    </source>
</evidence>
<organism evidence="2 3">
    <name type="scientific">Diaporthe vaccinii</name>
    <dbReference type="NCBI Taxonomy" id="105482"/>
    <lineage>
        <taxon>Eukaryota</taxon>
        <taxon>Fungi</taxon>
        <taxon>Dikarya</taxon>
        <taxon>Ascomycota</taxon>
        <taxon>Pezizomycotina</taxon>
        <taxon>Sordariomycetes</taxon>
        <taxon>Sordariomycetidae</taxon>
        <taxon>Diaporthales</taxon>
        <taxon>Diaporthaceae</taxon>
        <taxon>Diaporthe</taxon>
        <taxon>Diaporthe eres species complex</taxon>
    </lineage>
</organism>
<protein>
    <submittedName>
        <fullName evidence="2">Uncharacterized protein</fullName>
    </submittedName>
</protein>
<name>A0ABR4DZH5_9PEZI</name>
<comment type="caution">
    <text evidence="2">The sequence shown here is derived from an EMBL/GenBank/DDBJ whole genome shotgun (WGS) entry which is preliminary data.</text>
</comment>
<reference evidence="2 3" key="1">
    <citation type="submission" date="2024-03" db="EMBL/GenBank/DDBJ databases">
        <title>A high-quality draft genome sequence of Diaporthe vaccinii, a causative agent of upright dieback and viscid rot disease in cranberry plants.</title>
        <authorList>
            <person name="Sarrasin M."/>
            <person name="Lang B.F."/>
            <person name="Burger G."/>
        </authorList>
    </citation>
    <scope>NUCLEOTIDE SEQUENCE [LARGE SCALE GENOMIC DNA]</scope>
    <source>
        <strain evidence="2 3">IS7</strain>
    </source>
</reference>